<reference evidence="4 5" key="1">
    <citation type="submission" date="2019-01" db="EMBL/GenBank/DDBJ databases">
        <title>High-quality-draft genome sequences of five non-tuberculosis mycobacteriaceae isolated from a nosocomial environment.</title>
        <authorList>
            <person name="Tiago I."/>
            <person name="Alarico S."/>
            <person name="Pereira S.G."/>
            <person name="Coelho C."/>
            <person name="Maranha A."/>
            <person name="Empadinhas N."/>
        </authorList>
    </citation>
    <scope>NUCLEOTIDE SEQUENCE [LARGE SCALE GENOMIC DNA]</scope>
    <source>
        <strain evidence="4 5">22DIII</strain>
    </source>
</reference>
<feature type="domain" description="Mammalian cell entry C-terminal" evidence="3">
    <location>
        <begin position="128"/>
        <end position="348"/>
    </location>
</feature>
<dbReference type="Pfam" id="PF02470">
    <property type="entry name" value="MlaD"/>
    <property type="match status" value="1"/>
</dbReference>
<dbReference type="PANTHER" id="PTHR33371:SF19">
    <property type="entry name" value="MCE-FAMILY PROTEIN MCE4A"/>
    <property type="match status" value="1"/>
</dbReference>
<keyword evidence="1" id="KW-1133">Transmembrane helix</keyword>
<dbReference type="GO" id="GO:0005576">
    <property type="term" value="C:extracellular region"/>
    <property type="evidence" value="ECO:0007669"/>
    <property type="project" value="TreeGrafter"/>
</dbReference>
<evidence type="ECO:0000259" key="3">
    <source>
        <dbReference type="Pfam" id="PF11887"/>
    </source>
</evidence>
<evidence type="ECO:0000313" key="4">
    <source>
        <dbReference type="EMBL" id="TDL11921.1"/>
    </source>
</evidence>
<keyword evidence="1" id="KW-0472">Membrane</keyword>
<dbReference type="Pfam" id="PF11887">
    <property type="entry name" value="Mce4_CUP1"/>
    <property type="match status" value="1"/>
</dbReference>
<evidence type="ECO:0000259" key="2">
    <source>
        <dbReference type="Pfam" id="PF02470"/>
    </source>
</evidence>
<dbReference type="InterPro" id="IPR005693">
    <property type="entry name" value="Mce"/>
</dbReference>
<dbReference type="Proteomes" id="UP000294952">
    <property type="component" value="Unassembled WGS sequence"/>
</dbReference>
<comment type="caution">
    <text evidence="4">The sequence shown here is derived from an EMBL/GenBank/DDBJ whole genome shotgun (WGS) entry which is preliminary data.</text>
</comment>
<evidence type="ECO:0000256" key="1">
    <source>
        <dbReference type="SAM" id="Phobius"/>
    </source>
</evidence>
<dbReference type="PANTHER" id="PTHR33371">
    <property type="entry name" value="INTERMEMBRANE PHOSPHOLIPID TRANSPORT SYSTEM BINDING PROTEIN MLAD-RELATED"/>
    <property type="match status" value="1"/>
</dbReference>
<dbReference type="AlphaFoldDB" id="A0A4V3AZ94"/>
<evidence type="ECO:0000313" key="5">
    <source>
        <dbReference type="Proteomes" id="UP000294952"/>
    </source>
</evidence>
<gene>
    <name evidence="4" type="ORF">EUA04_02775</name>
</gene>
<dbReference type="RefSeq" id="WP_133412765.1">
    <property type="nucleotide sequence ID" value="NZ_SDLP01000001.1"/>
</dbReference>
<dbReference type="InterPro" id="IPR052336">
    <property type="entry name" value="MlaD_Phospholipid_Transporter"/>
</dbReference>
<feature type="domain" description="Mce/MlaD" evidence="2">
    <location>
        <begin position="44"/>
        <end position="122"/>
    </location>
</feature>
<dbReference type="EMBL" id="SDLP01000001">
    <property type="protein sequence ID" value="TDL11921.1"/>
    <property type="molecule type" value="Genomic_DNA"/>
</dbReference>
<keyword evidence="1" id="KW-0812">Transmembrane</keyword>
<sequence>MTAPVNSKRTPPYKLAGLVLALITIVVLVLVFFQFRGDFLPRTQLTMMAARSGLSMDPGAKVTYNGVEIGRVGEVEQVTVGDEPRAKLVLEVDPKYLDLIPQNVNADISATTVFGNKYVSFSSPKDPSPQRINGSDVIDVTKVTTEFNTLFETVVSVAGQVDPIKLNQTLTATAQALDGLGDRFGQSIINGNQILSEINPQMPQLRRDNQLLADLGEVYADAAPDLFDGLQNAVTTARTLNEQQGNVDQALMAAVGFGNNGGEIFERGGPYLQRGLKDLVPTSALLDKYSPALFCTIRNYHDVEPKVAASLGGNGYSLRLHSELLGLGSGNAYVYPDNLPRVNAKGGPEGRPGCWQPITRDLWPAPYLVMDTGASIAPYNHLELGQPLLTEYVWGRQVGEHTINP</sequence>
<accession>A0A4V3AZ94</accession>
<feature type="transmembrane region" description="Helical" evidence="1">
    <location>
        <begin position="15"/>
        <end position="35"/>
    </location>
</feature>
<dbReference type="InterPro" id="IPR024516">
    <property type="entry name" value="Mce_C"/>
</dbReference>
<dbReference type="InterPro" id="IPR003399">
    <property type="entry name" value="Mce/MlaD"/>
</dbReference>
<name>A0A4V3AZ94_9MYCO</name>
<organism evidence="4 5">
    <name type="scientific">Mycolicibacterium obuense</name>
    <dbReference type="NCBI Taxonomy" id="1807"/>
    <lineage>
        <taxon>Bacteria</taxon>
        <taxon>Bacillati</taxon>
        <taxon>Actinomycetota</taxon>
        <taxon>Actinomycetes</taxon>
        <taxon>Mycobacteriales</taxon>
        <taxon>Mycobacteriaceae</taxon>
        <taxon>Mycolicibacterium</taxon>
    </lineage>
</organism>
<proteinExistence type="predicted"/>
<dbReference type="GO" id="GO:0051701">
    <property type="term" value="P:biological process involved in interaction with host"/>
    <property type="evidence" value="ECO:0007669"/>
    <property type="project" value="TreeGrafter"/>
</dbReference>
<protein>
    <submittedName>
        <fullName evidence="4">MCE family protein</fullName>
    </submittedName>
</protein>
<dbReference type="NCBIfam" id="TIGR00996">
    <property type="entry name" value="Mtu_fam_mce"/>
    <property type="match status" value="1"/>
</dbReference>